<feature type="transmembrane region" description="Helical" evidence="1">
    <location>
        <begin position="35"/>
        <end position="54"/>
    </location>
</feature>
<dbReference type="AlphaFoldDB" id="A0A9P9YJE8"/>
<proteinExistence type="predicted"/>
<evidence type="ECO:0000313" key="2">
    <source>
        <dbReference type="EMBL" id="KAI8037688.1"/>
    </source>
</evidence>
<evidence type="ECO:0000256" key="1">
    <source>
        <dbReference type="SAM" id="Phobius"/>
    </source>
</evidence>
<reference evidence="2" key="1">
    <citation type="journal article" date="2023" name="Genome Biol. Evol.">
        <title>Long-read-based Genome Assembly of Drosophila gunungcola Reveals Fewer Chemosensory Genes in Flower-breeding Species.</title>
        <authorList>
            <person name="Negi A."/>
            <person name="Liao B.Y."/>
            <person name="Yeh S.D."/>
        </authorList>
    </citation>
    <scope>NUCLEOTIDE SEQUENCE</scope>
    <source>
        <strain evidence="2">Sukarami</strain>
    </source>
</reference>
<dbReference type="EMBL" id="JAMKOV010000011">
    <property type="protein sequence ID" value="KAI8037688.1"/>
    <property type="molecule type" value="Genomic_DNA"/>
</dbReference>
<gene>
    <name evidence="2" type="ORF">M5D96_009493</name>
</gene>
<dbReference type="Proteomes" id="UP001059596">
    <property type="component" value="Unassembled WGS sequence"/>
</dbReference>
<name>A0A9P9YJE8_9MUSC</name>
<organism evidence="2 3">
    <name type="scientific">Drosophila gunungcola</name>
    <name type="common">fruit fly</name>
    <dbReference type="NCBI Taxonomy" id="103775"/>
    <lineage>
        <taxon>Eukaryota</taxon>
        <taxon>Metazoa</taxon>
        <taxon>Ecdysozoa</taxon>
        <taxon>Arthropoda</taxon>
        <taxon>Hexapoda</taxon>
        <taxon>Insecta</taxon>
        <taxon>Pterygota</taxon>
        <taxon>Neoptera</taxon>
        <taxon>Endopterygota</taxon>
        <taxon>Diptera</taxon>
        <taxon>Brachycera</taxon>
        <taxon>Muscomorpha</taxon>
        <taxon>Ephydroidea</taxon>
        <taxon>Drosophilidae</taxon>
        <taxon>Drosophila</taxon>
        <taxon>Sophophora</taxon>
    </lineage>
</organism>
<evidence type="ECO:0000313" key="3">
    <source>
        <dbReference type="Proteomes" id="UP001059596"/>
    </source>
</evidence>
<protein>
    <submittedName>
        <fullName evidence="2">Uncharacterized protein</fullName>
    </submittedName>
</protein>
<sequence>NLTSRAVAKNITLSFTVEQRGRQLKWIRVVIKRNFIFFCVYSHLFISFYLYQGWNLMMTEVETELILGCSCFISGGNP</sequence>
<keyword evidence="1" id="KW-0472">Membrane</keyword>
<keyword evidence="3" id="KW-1185">Reference proteome</keyword>
<feature type="non-terminal residue" evidence="2">
    <location>
        <position position="1"/>
    </location>
</feature>
<accession>A0A9P9YJE8</accession>
<keyword evidence="1" id="KW-0812">Transmembrane</keyword>
<keyword evidence="1" id="KW-1133">Transmembrane helix</keyword>
<comment type="caution">
    <text evidence="2">The sequence shown here is derived from an EMBL/GenBank/DDBJ whole genome shotgun (WGS) entry which is preliminary data.</text>
</comment>